<dbReference type="Proteomes" id="UP000184304">
    <property type="component" value="Unassembled WGS sequence"/>
</dbReference>
<sequence>MDKWTMRLTADCSAKGTQHLSGGGRAYEQQATNTYYSIYQEIKVLSGSISDVGGLIAG</sequence>
<keyword evidence="2" id="KW-1185">Reference proteome</keyword>
<evidence type="ECO:0000313" key="1">
    <source>
        <dbReference type="EMBL" id="OJI89010.1"/>
    </source>
</evidence>
<reference evidence="2" key="1">
    <citation type="journal article" date="2017" name="Genome Biol.">
        <title>Comparative genomics reveals high biological diversity and specific adaptations in the industrially and medically important fungal genus Aspergillus.</title>
        <authorList>
            <person name="de Vries R.P."/>
            <person name="Riley R."/>
            <person name="Wiebenga A."/>
            <person name="Aguilar-Osorio G."/>
            <person name="Amillis S."/>
            <person name="Uchima C.A."/>
            <person name="Anderluh G."/>
            <person name="Asadollahi M."/>
            <person name="Askin M."/>
            <person name="Barry K."/>
            <person name="Battaglia E."/>
            <person name="Bayram O."/>
            <person name="Benocci T."/>
            <person name="Braus-Stromeyer S.A."/>
            <person name="Caldana C."/>
            <person name="Canovas D."/>
            <person name="Cerqueira G.C."/>
            <person name="Chen F."/>
            <person name="Chen W."/>
            <person name="Choi C."/>
            <person name="Clum A."/>
            <person name="Dos Santos R.A."/>
            <person name="Damasio A.R."/>
            <person name="Diallinas G."/>
            <person name="Emri T."/>
            <person name="Fekete E."/>
            <person name="Flipphi M."/>
            <person name="Freyberg S."/>
            <person name="Gallo A."/>
            <person name="Gournas C."/>
            <person name="Habgood R."/>
            <person name="Hainaut M."/>
            <person name="Harispe M.L."/>
            <person name="Henrissat B."/>
            <person name="Hilden K.S."/>
            <person name="Hope R."/>
            <person name="Hossain A."/>
            <person name="Karabika E."/>
            <person name="Karaffa L."/>
            <person name="Karanyi Z."/>
            <person name="Krasevec N."/>
            <person name="Kuo A."/>
            <person name="Kusch H."/>
            <person name="LaButti K."/>
            <person name="Lagendijk E.L."/>
            <person name="Lapidus A."/>
            <person name="Levasseur A."/>
            <person name="Lindquist E."/>
            <person name="Lipzen A."/>
            <person name="Logrieco A.F."/>
            <person name="MacCabe A."/>
            <person name="Maekelae M.R."/>
            <person name="Malavazi I."/>
            <person name="Melin P."/>
            <person name="Meyer V."/>
            <person name="Mielnichuk N."/>
            <person name="Miskei M."/>
            <person name="Molnar A.P."/>
            <person name="Mule G."/>
            <person name="Ngan C.Y."/>
            <person name="Orejas M."/>
            <person name="Orosz E."/>
            <person name="Ouedraogo J.P."/>
            <person name="Overkamp K.M."/>
            <person name="Park H.-S."/>
            <person name="Perrone G."/>
            <person name="Piumi F."/>
            <person name="Punt P.J."/>
            <person name="Ram A.F."/>
            <person name="Ramon A."/>
            <person name="Rauscher S."/>
            <person name="Record E."/>
            <person name="Riano-Pachon D.M."/>
            <person name="Robert V."/>
            <person name="Roehrig J."/>
            <person name="Ruller R."/>
            <person name="Salamov A."/>
            <person name="Salih N.S."/>
            <person name="Samson R.A."/>
            <person name="Sandor E."/>
            <person name="Sanguinetti M."/>
            <person name="Schuetze T."/>
            <person name="Sepcic K."/>
            <person name="Shelest E."/>
            <person name="Sherlock G."/>
            <person name="Sophianopoulou V."/>
            <person name="Squina F.M."/>
            <person name="Sun H."/>
            <person name="Susca A."/>
            <person name="Todd R.B."/>
            <person name="Tsang A."/>
            <person name="Unkles S.E."/>
            <person name="van de Wiele N."/>
            <person name="van Rossen-Uffink D."/>
            <person name="Oliveira J.V."/>
            <person name="Vesth T.C."/>
            <person name="Visser J."/>
            <person name="Yu J.-H."/>
            <person name="Zhou M."/>
            <person name="Andersen M.R."/>
            <person name="Archer D.B."/>
            <person name="Baker S.E."/>
            <person name="Benoit I."/>
            <person name="Brakhage A.A."/>
            <person name="Braus G.H."/>
            <person name="Fischer R."/>
            <person name="Frisvad J.C."/>
            <person name="Goldman G.H."/>
            <person name="Houbraken J."/>
            <person name="Oakley B."/>
            <person name="Pocsi I."/>
            <person name="Scazzocchio C."/>
            <person name="Seiboth B."/>
            <person name="vanKuyk P.A."/>
            <person name="Wortman J."/>
            <person name="Dyer P.S."/>
            <person name="Grigoriev I.V."/>
        </authorList>
    </citation>
    <scope>NUCLEOTIDE SEQUENCE [LARGE SCALE GENOMIC DNA]</scope>
    <source>
        <strain evidence="2">CBS 134.48</strain>
    </source>
</reference>
<name>A0A1L9NI80_ASPTC</name>
<dbReference type="EMBL" id="KV878178">
    <property type="protein sequence ID" value="OJI89010.1"/>
    <property type="molecule type" value="Genomic_DNA"/>
</dbReference>
<accession>A0A1L9NI80</accession>
<evidence type="ECO:0000313" key="2">
    <source>
        <dbReference type="Proteomes" id="UP000184304"/>
    </source>
</evidence>
<proteinExistence type="predicted"/>
<organism evidence="1 2">
    <name type="scientific">Aspergillus tubingensis (strain CBS 134.48)</name>
    <dbReference type="NCBI Taxonomy" id="767770"/>
    <lineage>
        <taxon>Eukaryota</taxon>
        <taxon>Fungi</taxon>
        <taxon>Dikarya</taxon>
        <taxon>Ascomycota</taxon>
        <taxon>Pezizomycotina</taxon>
        <taxon>Eurotiomycetes</taxon>
        <taxon>Eurotiomycetidae</taxon>
        <taxon>Eurotiales</taxon>
        <taxon>Aspergillaceae</taxon>
        <taxon>Aspergillus</taxon>
        <taxon>Aspergillus subgen. Circumdati</taxon>
    </lineage>
</organism>
<dbReference type="AlphaFoldDB" id="A0A1L9NI80"/>
<dbReference type="VEuPathDB" id="FungiDB:ASPTUDRAFT_49952"/>
<protein>
    <submittedName>
        <fullName evidence="1">Uncharacterized protein</fullName>
    </submittedName>
</protein>
<gene>
    <name evidence="1" type="ORF">ASPTUDRAFT_49952</name>
</gene>